<dbReference type="InterPro" id="IPR024752">
    <property type="entry name" value="Myb/SANT-like_dom"/>
</dbReference>
<name>A0AAN9PAK3_CROPI</name>
<sequence length="277" mass="31433">MDKEKSSKIKEKAKSYLKWTKEMDRVLTSILLEQHKMGNQVPNGWKAPAYTAVITGIKEKCNIVITKDNILSRLKTWDKHCSIIANMVGTSGIGWDNISNMVKVDDQVWDEYVKTHPEASSYRYKVIENWDDLATICGHDHATGEGAETGVEGMKNIEQEENTNDINENIFEETIFETPEPARLDKQSKKRRRSSDPLLTIASDIAGTLKMAYNDVTTSTKASVEEIFIKLSKVSDLEEMELLQSLDILSGDSRKYETFKVLPAALKKSWILLQIKK</sequence>
<dbReference type="PANTHER" id="PTHR46929:SF3">
    <property type="entry name" value="MYB_SANT-LIKE DOMAIN-CONTAINING PROTEIN"/>
    <property type="match status" value="1"/>
</dbReference>
<keyword evidence="3" id="KW-1185">Reference proteome</keyword>
<protein>
    <recommendedName>
        <fullName evidence="1">Myb/SANT-like domain-containing protein</fullName>
    </recommendedName>
</protein>
<feature type="domain" description="Myb/SANT-like" evidence="1">
    <location>
        <begin position="18"/>
        <end position="112"/>
    </location>
</feature>
<proteinExistence type="predicted"/>
<comment type="caution">
    <text evidence="2">The sequence shown here is derived from an EMBL/GenBank/DDBJ whole genome shotgun (WGS) entry which is preliminary data.</text>
</comment>
<evidence type="ECO:0000259" key="1">
    <source>
        <dbReference type="Pfam" id="PF12776"/>
    </source>
</evidence>
<evidence type="ECO:0000313" key="2">
    <source>
        <dbReference type="EMBL" id="KAK7290717.1"/>
    </source>
</evidence>
<dbReference type="Pfam" id="PF12776">
    <property type="entry name" value="Myb_DNA-bind_3"/>
    <property type="match status" value="1"/>
</dbReference>
<dbReference type="Proteomes" id="UP001372338">
    <property type="component" value="Unassembled WGS sequence"/>
</dbReference>
<dbReference type="PANTHER" id="PTHR46929">
    <property type="entry name" value="EXPRESSED PROTEIN"/>
    <property type="match status" value="1"/>
</dbReference>
<dbReference type="AlphaFoldDB" id="A0AAN9PAK3"/>
<evidence type="ECO:0000313" key="3">
    <source>
        <dbReference type="Proteomes" id="UP001372338"/>
    </source>
</evidence>
<dbReference type="EMBL" id="JAYWIO010000001">
    <property type="protein sequence ID" value="KAK7290717.1"/>
    <property type="molecule type" value="Genomic_DNA"/>
</dbReference>
<organism evidence="2 3">
    <name type="scientific">Crotalaria pallida</name>
    <name type="common">Smooth rattlebox</name>
    <name type="synonym">Crotalaria striata</name>
    <dbReference type="NCBI Taxonomy" id="3830"/>
    <lineage>
        <taxon>Eukaryota</taxon>
        <taxon>Viridiplantae</taxon>
        <taxon>Streptophyta</taxon>
        <taxon>Embryophyta</taxon>
        <taxon>Tracheophyta</taxon>
        <taxon>Spermatophyta</taxon>
        <taxon>Magnoliopsida</taxon>
        <taxon>eudicotyledons</taxon>
        <taxon>Gunneridae</taxon>
        <taxon>Pentapetalae</taxon>
        <taxon>rosids</taxon>
        <taxon>fabids</taxon>
        <taxon>Fabales</taxon>
        <taxon>Fabaceae</taxon>
        <taxon>Papilionoideae</taxon>
        <taxon>50 kb inversion clade</taxon>
        <taxon>genistoids sensu lato</taxon>
        <taxon>core genistoids</taxon>
        <taxon>Crotalarieae</taxon>
        <taxon>Crotalaria</taxon>
    </lineage>
</organism>
<accession>A0AAN9PAK3</accession>
<reference evidence="2 3" key="1">
    <citation type="submission" date="2024-01" db="EMBL/GenBank/DDBJ databases">
        <title>The genomes of 5 underutilized Papilionoideae crops provide insights into root nodulation and disease resistanc.</title>
        <authorList>
            <person name="Yuan L."/>
        </authorList>
    </citation>
    <scope>NUCLEOTIDE SEQUENCE [LARGE SCALE GENOMIC DNA]</scope>
    <source>
        <strain evidence="2">ZHUSHIDOU_FW_LH</strain>
        <tissue evidence="2">Leaf</tissue>
    </source>
</reference>
<gene>
    <name evidence="2" type="ORF">RIF29_05324</name>
</gene>